<keyword evidence="4" id="KW-1185">Reference proteome</keyword>
<gene>
    <name evidence="3" type="ORF">FCL40_00365</name>
</gene>
<feature type="signal peptide" evidence="1">
    <location>
        <begin position="1"/>
        <end position="21"/>
    </location>
</feature>
<protein>
    <submittedName>
        <fullName evidence="3">Alpha/beta fold hydrolase</fullName>
    </submittedName>
</protein>
<dbReference type="InterPro" id="IPR029058">
    <property type="entry name" value="AB_hydrolase_fold"/>
</dbReference>
<evidence type="ECO:0000256" key="1">
    <source>
        <dbReference type="SAM" id="SignalP"/>
    </source>
</evidence>
<evidence type="ECO:0000259" key="2">
    <source>
        <dbReference type="Pfam" id="PF12146"/>
    </source>
</evidence>
<keyword evidence="3" id="KW-0378">Hydrolase</keyword>
<feature type="domain" description="Serine aminopeptidase S33" evidence="2">
    <location>
        <begin position="49"/>
        <end position="302"/>
    </location>
</feature>
<dbReference type="PANTHER" id="PTHR11614">
    <property type="entry name" value="PHOSPHOLIPASE-RELATED"/>
    <property type="match status" value="1"/>
</dbReference>
<feature type="chain" id="PRO_5020543319" evidence="1">
    <location>
        <begin position="22"/>
        <end position="321"/>
    </location>
</feature>
<dbReference type="Proteomes" id="UP000305674">
    <property type="component" value="Unassembled WGS sequence"/>
</dbReference>
<dbReference type="GO" id="GO:0016787">
    <property type="term" value="F:hydrolase activity"/>
    <property type="evidence" value="ECO:0007669"/>
    <property type="project" value="UniProtKB-KW"/>
</dbReference>
<reference evidence="3 4" key="1">
    <citation type="submission" date="2019-04" db="EMBL/GenBank/DDBJ databases">
        <authorList>
            <person name="Hwang J.C."/>
        </authorList>
    </citation>
    <scope>NUCLEOTIDE SEQUENCE [LARGE SCALE GENOMIC DNA]</scope>
    <source>
        <strain evidence="3 4">IMCC35001</strain>
    </source>
</reference>
<dbReference type="InterPro" id="IPR051044">
    <property type="entry name" value="MAG_DAG_Lipase"/>
</dbReference>
<proteinExistence type="predicted"/>
<dbReference type="AlphaFoldDB" id="A0A4U1BI95"/>
<name>A0A4U1BI95_9GAMM</name>
<sequence>MLARFLLLMGIVMTQPATAFASLWQHADLGTFTGVDGVTLHYAHLTPESPKGAVVIASGRTEGYLKYETLVRDLLQAGLEVYIWDHRGQGFSDRLTDNPFLGHVQRFDDYVEDMHTFLTEVVLPTKPGKLYLVGHSMGGAVGTLYMLRHPETFNAAVFFAPMYGIRLPGPRWALEPVIAALAWWNRTRGTPGYIPGGTDYQPVPFEDNEMTQDADRYQVLLDLHQQVPQLQLGSPSNHWLLESLQAMDRILEQVDRLRTPTMVMQAGADTVVDNLVMTKAVASSPALKMLTLPDARHELVAEIPAIRDQVMDALTQWLDQH</sequence>
<dbReference type="SUPFAM" id="SSF53474">
    <property type="entry name" value="alpha/beta-Hydrolases"/>
    <property type="match status" value="1"/>
</dbReference>
<organism evidence="3 4">
    <name type="scientific">Ferrimonas sediminicola</name>
    <dbReference type="NCBI Taxonomy" id="2569538"/>
    <lineage>
        <taxon>Bacteria</taxon>
        <taxon>Pseudomonadati</taxon>
        <taxon>Pseudomonadota</taxon>
        <taxon>Gammaproteobacteria</taxon>
        <taxon>Alteromonadales</taxon>
        <taxon>Ferrimonadaceae</taxon>
        <taxon>Ferrimonas</taxon>
    </lineage>
</organism>
<accession>A0A4U1BI95</accession>
<keyword evidence="1" id="KW-0732">Signal</keyword>
<evidence type="ECO:0000313" key="4">
    <source>
        <dbReference type="Proteomes" id="UP000305674"/>
    </source>
</evidence>
<dbReference type="Pfam" id="PF12146">
    <property type="entry name" value="Hydrolase_4"/>
    <property type="match status" value="1"/>
</dbReference>
<comment type="caution">
    <text evidence="3">The sequence shown here is derived from an EMBL/GenBank/DDBJ whole genome shotgun (WGS) entry which is preliminary data.</text>
</comment>
<dbReference type="InterPro" id="IPR022742">
    <property type="entry name" value="Hydrolase_4"/>
</dbReference>
<evidence type="ECO:0000313" key="3">
    <source>
        <dbReference type="EMBL" id="TKB51043.1"/>
    </source>
</evidence>
<dbReference type="OrthoDB" id="9788260at2"/>
<dbReference type="EMBL" id="SWCI01000001">
    <property type="protein sequence ID" value="TKB51043.1"/>
    <property type="molecule type" value="Genomic_DNA"/>
</dbReference>
<dbReference type="Gene3D" id="3.40.50.1820">
    <property type="entry name" value="alpha/beta hydrolase"/>
    <property type="match status" value="1"/>
</dbReference>